<evidence type="ECO:0000259" key="6">
    <source>
        <dbReference type="Pfam" id="PF08263"/>
    </source>
</evidence>
<keyword evidence="5" id="KW-0732">Signal</keyword>
<feature type="domain" description="Leucine-rich repeat-containing N-terminal plant-type" evidence="6">
    <location>
        <begin position="30"/>
        <end position="66"/>
    </location>
</feature>
<evidence type="ECO:0000256" key="2">
    <source>
        <dbReference type="ARBA" id="ARBA00022614"/>
    </source>
</evidence>
<dbReference type="KEGG" id="cmos:111432469"/>
<feature type="signal peptide" evidence="5">
    <location>
        <begin position="1"/>
        <end position="25"/>
    </location>
</feature>
<feature type="chain" id="PRO_5026933826" evidence="5">
    <location>
        <begin position="26"/>
        <end position="332"/>
    </location>
</feature>
<comment type="similarity">
    <text evidence="4">Belongs to the polygalacturonase-inhibiting protein family.</text>
</comment>
<evidence type="ECO:0000313" key="7">
    <source>
        <dbReference type="Proteomes" id="UP000504609"/>
    </source>
</evidence>
<dbReference type="SUPFAM" id="SSF52058">
    <property type="entry name" value="L domain-like"/>
    <property type="match status" value="1"/>
</dbReference>
<dbReference type="Pfam" id="PF08263">
    <property type="entry name" value="LRRNT_2"/>
    <property type="match status" value="1"/>
</dbReference>
<dbReference type="InterPro" id="IPR032675">
    <property type="entry name" value="LRR_dom_sf"/>
</dbReference>
<dbReference type="InterPro" id="IPR001611">
    <property type="entry name" value="Leu-rich_rpt"/>
</dbReference>
<dbReference type="Pfam" id="PF00560">
    <property type="entry name" value="LRR_1"/>
    <property type="match status" value="2"/>
</dbReference>
<dbReference type="InterPro" id="IPR051848">
    <property type="entry name" value="PGIP"/>
</dbReference>
<reference evidence="8" key="1">
    <citation type="submission" date="2025-08" db="UniProtKB">
        <authorList>
            <consortium name="RefSeq"/>
        </authorList>
    </citation>
    <scope>IDENTIFICATION</scope>
    <source>
        <tissue evidence="8">Young leaves</tissue>
    </source>
</reference>
<dbReference type="Pfam" id="PF13855">
    <property type="entry name" value="LRR_8"/>
    <property type="match status" value="1"/>
</dbReference>
<evidence type="ECO:0000256" key="1">
    <source>
        <dbReference type="ARBA" id="ARBA00004196"/>
    </source>
</evidence>
<dbReference type="GeneID" id="111432469"/>
<keyword evidence="2" id="KW-0433">Leucine-rich repeat</keyword>
<dbReference type="FunFam" id="3.80.10.10:FF:000348">
    <property type="entry name" value="Polygalacturonase inhibitor 1"/>
    <property type="match status" value="1"/>
</dbReference>
<dbReference type="Proteomes" id="UP000504609">
    <property type="component" value="Unplaced"/>
</dbReference>
<evidence type="ECO:0000256" key="4">
    <source>
        <dbReference type="ARBA" id="ARBA00038043"/>
    </source>
</evidence>
<evidence type="ECO:0000256" key="5">
    <source>
        <dbReference type="SAM" id="SignalP"/>
    </source>
</evidence>
<dbReference type="AlphaFoldDB" id="A0A6J1EH19"/>
<proteinExistence type="inferred from homology"/>
<dbReference type="RefSeq" id="XP_022925135.1">
    <property type="nucleotide sequence ID" value="XM_023069367.1"/>
</dbReference>
<evidence type="ECO:0000313" key="8">
    <source>
        <dbReference type="RefSeq" id="XP_022925135.1"/>
    </source>
</evidence>
<name>A0A6J1EH19_CUCMO</name>
<dbReference type="InterPro" id="IPR013210">
    <property type="entry name" value="LRR_N_plant-typ"/>
</dbReference>
<dbReference type="PANTHER" id="PTHR48059:SF4">
    <property type="entry name" value="POLYGALACTURONASE INHIBITOR 1-RELATED"/>
    <property type="match status" value="1"/>
</dbReference>
<keyword evidence="7" id="KW-1185">Reference proteome</keyword>
<organism evidence="7 8">
    <name type="scientific">Cucurbita moschata</name>
    <name type="common">Winter crookneck squash</name>
    <name type="synonym">Cucurbita pepo var. moschata</name>
    <dbReference type="NCBI Taxonomy" id="3662"/>
    <lineage>
        <taxon>Eukaryota</taxon>
        <taxon>Viridiplantae</taxon>
        <taxon>Streptophyta</taxon>
        <taxon>Embryophyta</taxon>
        <taxon>Tracheophyta</taxon>
        <taxon>Spermatophyta</taxon>
        <taxon>Magnoliopsida</taxon>
        <taxon>eudicotyledons</taxon>
        <taxon>Gunneridae</taxon>
        <taxon>Pentapetalae</taxon>
        <taxon>rosids</taxon>
        <taxon>fabids</taxon>
        <taxon>Cucurbitales</taxon>
        <taxon>Cucurbitaceae</taxon>
        <taxon>Cucurbiteae</taxon>
        <taxon>Cucurbita</taxon>
    </lineage>
</organism>
<sequence length="332" mass="36667">MAPNLKLSCLLFSLIFFISIAISVAQLCNPADKKVLLNIKKAFNNPYVLSSWDPKQDCCTWYSVACHPTTHRVVSLIILADDKISGQIPPEVGDLPFLQTLMLHKLPNLNGPIQPTIANLSHLKSLDLSWNNLSGSLPSFLGSLKNLTLLNLSFNNLTGTIPSSLSQLPNLGSLHLDRNKLTGQIPDSFGYFEGEIPYLYLSHNELSGKLPASLSKMDFNVISLSRNRLEGGAWMLFGANKTTQIVDLSRNLLEFNLSEVVFPRSLTTLDLNHNKIFGSIPVAMTELTFQLNVSYNRLCGQIPVGGRLQSFDLSSYFHNKCLCGAPLSSCKR</sequence>
<protein>
    <submittedName>
        <fullName evidence="8">Polygalacturonase inhibitor-like</fullName>
    </submittedName>
</protein>
<keyword evidence="3" id="KW-0677">Repeat</keyword>
<dbReference type="PRINTS" id="PR00019">
    <property type="entry name" value="LEURICHRPT"/>
</dbReference>
<comment type="subcellular location">
    <subcellularLocation>
        <location evidence="1">Cell envelope</location>
    </subcellularLocation>
</comment>
<accession>A0A6J1EH19</accession>
<dbReference type="Gene3D" id="3.80.10.10">
    <property type="entry name" value="Ribonuclease Inhibitor"/>
    <property type="match status" value="1"/>
</dbReference>
<evidence type="ECO:0000256" key="3">
    <source>
        <dbReference type="ARBA" id="ARBA00022737"/>
    </source>
</evidence>
<gene>
    <name evidence="8" type="primary">LOC111432469</name>
</gene>
<dbReference type="PANTHER" id="PTHR48059">
    <property type="entry name" value="POLYGALACTURONASE INHIBITOR 1"/>
    <property type="match status" value="1"/>
</dbReference>